<evidence type="ECO:0000313" key="2">
    <source>
        <dbReference type="Proteomes" id="UP001057860"/>
    </source>
</evidence>
<proteinExistence type="predicted"/>
<protein>
    <submittedName>
        <fullName evidence="1">Tail fiber assembly protein</fullName>
    </submittedName>
</protein>
<organism evidence="1 2">
    <name type="scientific">Yersinia alsatica</name>
    <dbReference type="NCBI Taxonomy" id="2890317"/>
    <lineage>
        <taxon>Bacteria</taxon>
        <taxon>Pseudomonadati</taxon>
        <taxon>Pseudomonadota</taxon>
        <taxon>Gammaproteobacteria</taxon>
        <taxon>Enterobacterales</taxon>
        <taxon>Yersiniaceae</taxon>
        <taxon>Yersinia</taxon>
    </lineage>
</organism>
<dbReference type="EMBL" id="CP104006">
    <property type="protein sequence ID" value="UWM47215.1"/>
    <property type="molecule type" value="Genomic_DNA"/>
</dbReference>
<evidence type="ECO:0000313" key="1">
    <source>
        <dbReference type="EMBL" id="UWM47215.1"/>
    </source>
</evidence>
<dbReference type="Proteomes" id="UP001057860">
    <property type="component" value="Chromosome"/>
</dbReference>
<reference evidence="1" key="1">
    <citation type="submission" date="2022-08" db="EMBL/GenBank/DDBJ databases">
        <authorList>
            <person name="Bogun A."/>
            <person name="Kislichkina A."/>
            <person name="Solomentsev V."/>
            <person name="Skryabin Y."/>
            <person name="Sizova A."/>
            <person name="Platonov M."/>
            <person name="Dentovskaya S."/>
        </authorList>
    </citation>
    <scope>NUCLEOTIDE SEQUENCE</scope>
    <source>
        <strain evidence="1">SCPM-O-B-7604</strain>
    </source>
</reference>
<keyword evidence="2" id="KW-1185">Reference proteome</keyword>
<dbReference type="GeneID" id="75140459"/>
<name>A0ABY5UWK8_9GAMM</name>
<accession>A0ABY5UWK8</accession>
<dbReference type="RefSeq" id="WP_050151026.1">
    <property type="nucleotide sequence ID" value="NZ_CABHWX010000007.1"/>
</dbReference>
<sequence>MKQQFMFSDKNRIITIYNYSRVTGEFIGQSDVFIPANTGLPAYCVFIAPPQIEEGHAAVFIDEKWQLIEDHRQQIVFDSVTGQPITIDKLGPLPNIYTALAPLTLFDKWDGSAWHVDSDRVACFARTHRDAFITATDSLMISDYSIDDIPLTETQRSELLVIRSAYRVWPTLENWPMIELPELPQWLLIEAVNQGFQVPVWPPEVNERKTN</sequence>
<gene>
    <name evidence="1" type="ORF">N0H69_10630</name>
</gene>